<name>A0A392RHJ9_9FABA</name>
<protein>
    <submittedName>
        <fullName evidence="1">Uncharacterized protein</fullName>
    </submittedName>
</protein>
<keyword evidence="2" id="KW-1185">Reference proteome</keyword>
<evidence type="ECO:0000313" key="2">
    <source>
        <dbReference type="Proteomes" id="UP000265520"/>
    </source>
</evidence>
<proteinExistence type="predicted"/>
<dbReference type="EMBL" id="LXQA010225038">
    <property type="protein sequence ID" value="MCI35602.1"/>
    <property type="molecule type" value="Genomic_DNA"/>
</dbReference>
<accession>A0A392RHJ9</accession>
<feature type="non-terminal residue" evidence="1">
    <location>
        <position position="125"/>
    </location>
</feature>
<comment type="caution">
    <text evidence="1">The sequence shown here is derived from an EMBL/GenBank/DDBJ whole genome shotgun (WGS) entry which is preliminary data.</text>
</comment>
<organism evidence="1 2">
    <name type="scientific">Trifolium medium</name>
    <dbReference type="NCBI Taxonomy" id="97028"/>
    <lineage>
        <taxon>Eukaryota</taxon>
        <taxon>Viridiplantae</taxon>
        <taxon>Streptophyta</taxon>
        <taxon>Embryophyta</taxon>
        <taxon>Tracheophyta</taxon>
        <taxon>Spermatophyta</taxon>
        <taxon>Magnoliopsida</taxon>
        <taxon>eudicotyledons</taxon>
        <taxon>Gunneridae</taxon>
        <taxon>Pentapetalae</taxon>
        <taxon>rosids</taxon>
        <taxon>fabids</taxon>
        <taxon>Fabales</taxon>
        <taxon>Fabaceae</taxon>
        <taxon>Papilionoideae</taxon>
        <taxon>50 kb inversion clade</taxon>
        <taxon>NPAAA clade</taxon>
        <taxon>Hologalegina</taxon>
        <taxon>IRL clade</taxon>
        <taxon>Trifolieae</taxon>
        <taxon>Trifolium</taxon>
    </lineage>
</organism>
<reference evidence="1 2" key="1">
    <citation type="journal article" date="2018" name="Front. Plant Sci.">
        <title>Red Clover (Trifolium pratense) and Zigzag Clover (T. medium) - A Picture of Genomic Similarities and Differences.</title>
        <authorList>
            <person name="Dluhosova J."/>
            <person name="Istvanek J."/>
            <person name="Nedelnik J."/>
            <person name="Repkova J."/>
        </authorList>
    </citation>
    <scope>NUCLEOTIDE SEQUENCE [LARGE SCALE GENOMIC DNA]</scope>
    <source>
        <strain evidence="2">cv. 10/8</strain>
        <tissue evidence="1">Leaf</tissue>
    </source>
</reference>
<sequence length="125" mass="13798">MIGFNRTVTTTGQERSLLPDACFQTADHHGTKTDRVGCLGSEGHIHVTALNLHVCFVDHWHHSIAFVRFHLIRNSVTVLSLFLRDAGVSMMIAGGQVFCRHISTLNLTLRVGDEVGCLMISVMVL</sequence>
<dbReference type="AlphaFoldDB" id="A0A392RHJ9"/>
<evidence type="ECO:0000313" key="1">
    <source>
        <dbReference type="EMBL" id="MCI35602.1"/>
    </source>
</evidence>
<dbReference type="Proteomes" id="UP000265520">
    <property type="component" value="Unassembled WGS sequence"/>
</dbReference>